<dbReference type="InterPro" id="IPR003309">
    <property type="entry name" value="SCAN_dom"/>
</dbReference>
<feature type="domain" description="C2H2-type" evidence="16">
    <location>
        <begin position="810"/>
        <end position="837"/>
    </location>
</feature>
<dbReference type="CDD" id="cd07936">
    <property type="entry name" value="SCAN"/>
    <property type="match status" value="1"/>
</dbReference>
<dbReference type="SMART" id="SM00355">
    <property type="entry name" value="ZnF_C2H2"/>
    <property type="match status" value="15"/>
</dbReference>
<feature type="domain" description="C2H2-type" evidence="16">
    <location>
        <begin position="377"/>
        <end position="404"/>
    </location>
</feature>
<evidence type="ECO:0000256" key="3">
    <source>
        <dbReference type="ARBA" id="ARBA00022499"/>
    </source>
</evidence>
<dbReference type="FunFam" id="3.30.160.60:FF:000295">
    <property type="entry name" value="zinc finger protein 19"/>
    <property type="match status" value="2"/>
</dbReference>
<evidence type="ECO:0000313" key="20">
    <source>
        <dbReference type="Proteomes" id="UP000386466"/>
    </source>
</evidence>
<dbReference type="InterPro" id="IPR036051">
    <property type="entry name" value="KRAB_dom_sf"/>
</dbReference>
<feature type="domain" description="C2H2-type" evidence="16">
    <location>
        <begin position="433"/>
        <end position="460"/>
    </location>
</feature>
<evidence type="ECO:0000256" key="6">
    <source>
        <dbReference type="ARBA" id="ARBA00022771"/>
    </source>
</evidence>
<evidence type="ECO:0000259" key="17">
    <source>
        <dbReference type="PROSITE" id="PS50804"/>
    </source>
</evidence>
<dbReference type="Pfam" id="PF02023">
    <property type="entry name" value="SCAN"/>
    <property type="match status" value="1"/>
</dbReference>
<dbReference type="PROSITE" id="PS00028">
    <property type="entry name" value="ZINC_FINGER_C2H2_1"/>
    <property type="match status" value="14"/>
</dbReference>
<dbReference type="FunFam" id="3.30.160.60:FF:000608">
    <property type="entry name" value="zinc finger protein 286A isoform X1"/>
    <property type="match status" value="1"/>
</dbReference>
<protein>
    <submittedName>
        <fullName evidence="19">Zinc finger protein with krab and</fullName>
    </submittedName>
</protein>
<evidence type="ECO:0000256" key="5">
    <source>
        <dbReference type="ARBA" id="ARBA00022737"/>
    </source>
</evidence>
<keyword evidence="7" id="KW-0862">Zinc</keyword>
<feature type="domain" description="C2H2-type" evidence="16">
    <location>
        <begin position="713"/>
        <end position="740"/>
    </location>
</feature>
<keyword evidence="5" id="KW-0677">Repeat</keyword>
<dbReference type="SUPFAM" id="SSF109640">
    <property type="entry name" value="KRAB domain (Kruppel-associated box)"/>
    <property type="match status" value="1"/>
</dbReference>
<dbReference type="FunFam" id="3.30.160.60:FF:000642">
    <property type="entry name" value="Zinc finger with KRAB and SCAN domains 2"/>
    <property type="match status" value="2"/>
</dbReference>
<evidence type="ECO:0000256" key="8">
    <source>
        <dbReference type="ARBA" id="ARBA00022843"/>
    </source>
</evidence>
<evidence type="ECO:0000256" key="12">
    <source>
        <dbReference type="ARBA" id="ARBA00023242"/>
    </source>
</evidence>
<evidence type="ECO:0000256" key="2">
    <source>
        <dbReference type="ARBA" id="ARBA00006991"/>
    </source>
</evidence>
<dbReference type="Gene3D" id="6.10.140.140">
    <property type="match status" value="1"/>
</dbReference>
<feature type="domain" description="SCAN box" evidence="17">
    <location>
        <begin position="51"/>
        <end position="132"/>
    </location>
</feature>
<evidence type="ECO:0000256" key="15">
    <source>
        <dbReference type="SAM" id="MobiDB-lite"/>
    </source>
</evidence>
<keyword evidence="9" id="KW-0805">Transcription regulation</keyword>
<dbReference type="GO" id="GO:0008270">
    <property type="term" value="F:zinc ion binding"/>
    <property type="evidence" value="ECO:0007669"/>
    <property type="project" value="UniProtKB-KW"/>
</dbReference>
<evidence type="ECO:0000256" key="9">
    <source>
        <dbReference type="ARBA" id="ARBA00023015"/>
    </source>
</evidence>
<keyword evidence="12 14" id="KW-0539">Nucleus</keyword>
<feature type="domain" description="C2H2-type" evidence="16">
    <location>
        <begin position="349"/>
        <end position="376"/>
    </location>
</feature>
<evidence type="ECO:0000256" key="10">
    <source>
        <dbReference type="ARBA" id="ARBA00023125"/>
    </source>
</evidence>
<feature type="domain" description="C2H2-type" evidence="16">
    <location>
        <begin position="405"/>
        <end position="432"/>
    </location>
</feature>
<feature type="domain" description="C2H2-type" evidence="16">
    <location>
        <begin position="852"/>
        <end position="879"/>
    </location>
</feature>
<dbReference type="FunFam" id="3.30.160.60:FF:001627">
    <property type="entry name" value="Zinc finger protein 655"/>
    <property type="match status" value="1"/>
</dbReference>
<feature type="domain" description="C2H2-type" evidence="16">
    <location>
        <begin position="880"/>
        <end position="907"/>
    </location>
</feature>
<comment type="subcellular location">
    <subcellularLocation>
        <location evidence="1 14">Nucleus</location>
    </subcellularLocation>
</comment>
<dbReference type="Gene3D" id="3.30.160.60">
    <property type="entry name" value="Classic Zinc Finger"/>
    <property type="match status" value="15"/>
</dbReference>
<sequence>MIMTESGEVIDLDPPAETSQEQEDLLIVKVEEEDCTWMQQYNPPVFETFYQRFRHFQYHEASGPREALSQLRVLCCEWLRPELHTKEQILELLVLEQFLTILPEEFQTWVRDHHPESGEEAVAVVENIQRELEERRQQIVVCPEVLPQKMVPPGVVQESPSHQLLSVDPPSEQEPQKPHLLEENALPALQVPPLPLKDSQELTASLLSAGSQKLVKIEDVADVAVSFILEEWGHLDQSQKSLYRDDRKENYGSIPSMDYESRNDNVELTVKQISDDAEAHWMTSASTERNVPQGQGFGEVSDLHGMVERWQVNPAVGKSRQNSSQKRDLGAITDANRKQITSTSGERGHKCNDCGKFFLQASNFIQHRRIHTGEKPFKCGECGKSYNQRVHLTQHQRVHTGEKPYKCQVCGKAFRVSSHLVQHHSVHSGERPYGCTECGKNFGRHSHLIEHLKRHFREKSQRCSDKRSKNTKLNVKKKISEFSEADVELSGRIQRNASQVQDFGEGHEHAGKLDRKQGVPMKEILGQPSSKRINFSEVTYVHKKSSTGERPHKCNECGKSFIQSAHLIQHQRIHTGEKPFRCDECGKSYNQRVHLTQHQRVHTGEKPYTCHLCGKAFRVRSHLVQHQSVHSGERPFKCNECGKGFGRRAFTLKSHLNQHQRIHTGEKPFQCKDKCESISATEKSYKCDTCEKVFHQSSALSRHQRIHTREKPYKCKECEKSFSQSSSLSRHKRIHTREKPYKCEPSDKSCEKVHCEEKAYEYNDCGLTFVKHQGSHLREKPYTCNECGKDFRLSSHLIQHQRIHTGEKPHKCNECGKAFSQTSCLIQHHKIHGKEKSYECGHERIHTQGKTFECHECGKTFGHSSNLIQHQRMHTEEKPYECSNCGKAFCCNSHLIEHHRVHTGEAPYDCSKCGKSFSRSSLLIKHHRIHIGEKPNECKACSLPSSVNW</sequence>
<dbReference type="GO" id="GO:0005634">
    <property type="term" value="C:nucleus"/>
    <property type="evidence" value="ECO:0007669"/>
    <property type="project" value="UniProtKB-SubCell"/>
</dbReference>
<feature type="domain" description="C2H2-type" evidence="16">
    <location>
        <begin position="552"/>
        <end position="579"/>
    </location>
</feature>
<keyword evidence="10" id="KW-0238">DNA-binding</keyword>
<dbReference type="FunFam" id="3.30.160.60:FF:002129">
    <property type="entry name" value="Zinc finger protein 304"/>
    <property type="match status" value="1"/>
</dbReference>
<keyword evidence="3" id="KW-1017">Isopeptide bond</keyword>
<dbReference type="InterPro" id="IPR013087">
    <property type="entry name" value="Znf_C2H2_type"/>
</dbReference>
<evidence type="ECO:0000256" key="1">
    <source>
        <dbReference type="ARBA" id="ARBA00004123"/>
    </source>
</evidence>
<dbReference type="Pfam" id="PF01352">
    <property type="entry name" value="KRAB"/>
    <property type="match status" value="1"/>
</dbReference>
<dbReference type="FunFam" id="3.30.160.60:FF:000136">
    <property type="entry name" value="GLI family zinc finger 4"/>
    <property type="match status" value="1"/>
</dbReference>
<dbReference type="Pfam" id="PF00096">
    <property type="entry name" value="zf-C2H2"/>
    <property type="match status" value="13"/>
</dbReference>
<dbReference type="SUPFAM" id="SSF47353">
    <property type="entry name" value="Retrovirus capsid dimerization domain-like"/>
    <property type="match status" value="1"/>
</dbReference>
<comment type="similarity">
    <text evidence="2">Belongs to the krueppel C2H2-type zinc-finger protein family.</text>
</comment>
<evidence type="ECO:0000256" key="13">
    <source>
        <dbReference type="PROSITE-ProRule" id="PRU00042"/>
    </source>
</evidence>
<organism evidence="19 20">
    <name type="scientific">Lynx pardinus</name>
    <name type="common">Iberian lynx</name>
    <name type="synonym">Felis pardina</name>
    <dbReference type="NCBI Taxonomy" id="191816"/>
    <lineage>
        <taxon>Eukaryota</taxon>
        <taxon>Metazoa</taxon>
        <taxon>Chordata</taxon>
        <taxon>Craniata</taxon>
        <taxon>Vertebrata</taxon>
        <taxon>Euteleostomi</taxon>
        <taxon>Mammalia</taxon>
        <taxon>Eutheria</taxon>
        <taxon>Laurasiatheria</taxon>
        <taxon>Carnivora</taxon>
        <taxon>Feliformia</taxon>
        <taxon>Felidae</taxon>
        <taxon>Felinae</taxon>
        <taxon>Lynx</taxon>
    </lineage>
</organism>
<dbReference type="SMART" id="SM00349">
    <property type="entry name" value="KRAB"/>
    <property type="match status" value="1"/>
</dbReference>
<keyword evidence="6 13" id="KW-0863">Zinc-finger</keyword>
<feature type="domain" description="C2H2-type" evidence="16">
    <location>
        <begin position="580"/>
        <end position="607"/>
    </location>
</feature>
<evidence type="ECO:0000259" key="16">
    <source>
        <dbReference type="PROSITE" id="PS50157"/>
    </source>
</evidence>
<dbReference type="FunFam" id="3.30.160.60:FF:000579">
    <property type="entry name" value="Zinc finger protein 354B"/>
    <property type="match status" value="1"/>
</dbReference>
<dbReference type="FunFam" id="3.30.160.60:FF:000069">
    <property type="entry name" value="Zinc finger protein 572"/>
    <property type="match status" value="1"/>
</dbReference>
<dbReference type="FunFam" id="3.30.160.60:FF:002343">
    <property type="entry name" value="Zinc finger protein 33A"/>
    <property type="match status" value="1"/>
</dbReference>
<keyword evidence="20" id="KW-1185">Reference proteome</keyword>
<evidence type="ECO:0000256" key="14">
    <source>
        <dbReference type="PROSITE-ProRule" id="PRU00187"/>
    </source>
</evidence>
<accession>A0A485PND3</accession>
<evidence type="ECO:0000259" key="18">
    <source>
        <dbReference type="PROSITE" id="PS50805"/>
    </source>
</evidence>
<dbReference type="SMART" id="SM00431">
    <property type="entry name" value="SCAN"/>
    <property type="match status" value="1"/>
</dbReference>
<dbReference type="PROSITE" id="PS50804">
    <property type="entry name" value="SCAN_BOX"/>
    <property type="match status" value="1"/>
</dbReference>
<keyword evidence="4" id="KW-0479">Metal-binding</keyword>
<dbReference type="InterPro" id="IPR036236">
    <property type="entry name" value="Znf_C2H2_sf"/>
</dbReference>
<dbReference type="FunFam" id="3.30.160.60:FF:001049">
    <property type="entry name" value="zinc finger protein 319"/>
    <property type="match status" value="1"/>
</dbReference>
<dbReference type="CDD" id="cd07765">
    <property type="entry name" value="KRAB_A-box"/>
    <property type="match status" value="1"/>
</dbReference>
<dbReference type="Proteomes" id="UP000386466">
    <property type="component" value="Unassembled WGS sequence"/>
</dbReference>
<dbReference type="EMBL" id="CAAGRJ010034563">
    <property type="protein sequence ID" value="VFV43842.1"/>
    <property type="molecule type" value="Genomic_DNA"/>
</dbReference>
<feature type="domain" description="C2H2-type" evidence="16">
    <location>
        <begin position="782"/>
        <end position="809"/>
    </location>
</feature>
<evidence type="ECO:0000256" key="11">
    <source>
        <dbReference type="ARBA" id="ARBA00023163"/>
    </source>
</evidence>
<proteinExistence type="inferred from homology"/>
<dbReference type="PANTHER" id="PTHR24393:SF100">
    <property type="entry name" value="ZINC FINGER PROTEIN-RELATED"/>
    <property type="match status" value="1"/>
</dbReference>
<dbReference type="AlphaFoldDB" id="A0A485PND3"/>
<dbReference type="InterPro" id="IPR001909">
    <property type="entry name" value="KRAB"/>
</dbReference>
<feature type="domain" description="KRAB" evidence="18">
    <location>
        <begin position="218"/>
        <end position="289"/>
    </location>
</feature>
<dbReference type="PANTHER" id="PTHR24393">
    <property type="entry name" value="ZINC FINGER PROTEIN"/>
    <property type="match status" value="1"/>
</dbReference>
<dbReference type="GO" id="GO:0001228">
    <property type="term" value="F:DNA-binding transcription activator activity, RNA polymerase II-specific"/>
    <property type="evidence" value="ECO:0007669"/>
    <property type="project" value="TreeGrafter"/>
</dbReference>
<evidence type="ECO:0000256" key="4">
    <source>
        <dbReference type="ARBA" id="ARBA00022723"/>
    </source>
</evidence>
<evidence type="ECO:0000256" key="7">
    <source>
        <dbReference type="ARBA" id="ARBA00022833"/>
    </source>
</evidence>
<keyword evidence="8" id="KW-0832">Ubl conjugation</keyword>
<dbReference type="PROSITE" id="PS50805">
    <property type="entry name" value="KRAB"/>
    <property type="match status" value="1"/>
</dbReference>
<gene>
    <name evidence="19" type="ORF">LYPA_23C006502</name>
</gene>
<feature type="domain" description="C2H2-type" evidence="16">
    <location>
        <begin position="685"/>
        <end position="712"/>
    </location>
</feature>
<feature type="region of interest" description="Disordered" evidence="15">
    <location>
        <begin position="152"/>
        <end position="176"/>
    </location>
</feature>
<feature type="domain" description="C2H2-type" evidence="16">
    <location>
        <begin position="908"/>
        <end position="935"/>
    </location>
</feature>
<dbReference type="FunFam" id="3.30.160.60:FF:000509">
    <property type="entry name" value="zinc finger protein with KRAB and SCAN domains 5"/>
    <property type="match status" value="2"/>
</dbReference>
<dbReference type="FunFam" id="3.30.160.60:FF:001437">
    <property type="entry name" value="Zinc finger protein 594"/>
    <property type="match status" value="1"/>
</dbReference>
<feature type="domain" description="C2H2-type" evidence="16">
    <location>
        <begin position="636"/>
        <end position="668"/>
    </location>
</feature>
<dbReference type="GO" id="GO:0000978">
    <property type="term" value="F:RNA polymerase II cis-regulatory region sequence-specific DNA binding"/>
    <property type="evidence" value="ECO:0007669"/>
    <property type="project" value="TreeGrafter"/>
</dbReference>
<feature type="domain" description="C2H2-type" evidence="16">
    <location>
        <begin position="608"/>
        <end position="635"/>
    </location>
</feature>
<dbReference type="Gene3D" id="1.10.4020.10">
    <property type="entry name" value="DNA breaking-rejoining enzymes"/>
    <property type="match status" value="1"/>
</dbReference>
<dbReference type="PROSITE" id="PS50157">
    <property type="entry name" value="ZINC_FINGER_C2H2_2"/>
    <property type="match status" value="15"/>
</dbReference>
<keyword evidence="11" id="KW-0804">Transcription</keyword>
<dbReference type="FunFam" id="1.10.4020.10:FF:000001">
    <property type="entry name" value="zinc finger protein 263 isoform X1"/>
    <property type="match status" value="1"/>
</dbReference>
<reference evidence="19 20" key="1">
    <citation type="submission" date="2019-01" db="EMBL/GenBank/DDBJ databases">
        <authorList>
            <person name="Alioto T."/>
            <person name="Alioto T."/>
        </authorList>
    </citation>
    <scope>NUCLEOTIDE SEQUENCE [LARGE SCALE GENOMIC DNA]</scope>
</reference>
<dbReference type="InterPro" id="IPR038269">
    <property type="entry name" value="SCAN_sf"/>
</dbReference>
<evidence type="ECO:0000313" key="19">
    <source>
        <dbReference type="EMBL" id="VFV43842.1"/>
    </source>
</evidence>
<name>A0A485PND3_LYNPA</name>
<dbReference type="SUPFAM" id="SSF57667">
    <property type="entry name" value="beta-beta-alpha zinc fingers"/>
    <property type="match status" value="9"/>
</dbReference>